<evidence type="ECO:0000256" key="8">
    <source>
        <dbReference type="ARBA" id="ARBA00023242"/>
    </source>
</evidence>
<dbReference type="PRINTS" id="PR00024">
    <property type="entry name" value="HOMEOBOX"/>
</dbReference>
<keyword evidence="6" id="KW-0010">Activator</keyword>
<evidence type="ECO:0000256" key="4">
    <source>
        <dbReference type="ARBA" id="ARBA00023125"/>
    </source>
</evidence>
<keyword evidence="3" id="KW-0805">Transcription regulation</keyword>
<keyword evidence="5 10" id="KW-0371">Homeobox</keyword>
<sequence length="255" mass="28214">MINCFNVYGNNAATRPCTSFLIDDILHPSRPKIAKPETAPSIRSLHQHQHQHHHHQQQQQQQQQQQHIFADVAYPCTALSAAAYLQQHPFAPKASHLDHGTLFLPAAAAAAAAAAAVHGLPFPLFSPGESPAKHCRRRKARTVFSDHQLNGLEKRFEAQRYLSTPERVELATALSLSETQVKTWFQNRRMKHKKQMRKMSEEASASASTSSVAPLATPIALDLHKEDSQASISEADSDAADIIDILGNEQETSIK</sequence>
<evidence type="ECO:0000256" key="10">
    <source>
        <dbReference type="PROSITE-ProRule" id="PRU00108"/>
    </source>
</evidence>
<dbReference type="PROSITE" id="PS50071">
    <property type="entry name" value="HOMEOBOX_2"/>
    <property type="match status" value="1"/>
</dbReference>
<dbReference type="PROSITE" id="PS00027">
    <property type="entry name" value="HOMEOBOX_1"/>
    <property type="match status" value="1"/>
</dbReference>
<dbReference type="AlphaFoldDB" id="T1IW77"/>
<feature type="domain" description="Homeobox" evidence="13">
    <location>
        <begin position="135"/>
        <end position="195"/>
    </location>
</feature>
<evidence type="ECO:0000259" key="13">
    <source>
        <dbReference type="PROSITE" id="PS50071"/>
    </source>
</evidence>
<reference evidence="15" key="1">
    <citation type="submission" date="2011-05" db="EMBL/GenBank/DDBJ databases">
        <authorList>
            <person name="Richards S.R."/>
            <person name="Qu J."/>
            <person name="Jiang H."/>
            <person name="Jhangiani S.N."/>
            <person name="Agravi P."/>
            <person name="Goodspeed R."/>
            <person name="Gross S."/>
            <person name="Mandapat C."/>
            <person name="Jackson L."/>
            <person name="Mathew T."/>
            <person name="Pu L."/>
            <person name="Thornton R."/>
            <person name="Saada N."/>
            <person name="Wilczek-Boney K.B."/>
            <person name="Lee S."/>
            <person name="Kovar C."/>
            <person name="Wu Y."/>
            <person name="Scherer S.E."/>
            <person name="Worley K.C."/>
            <person name="Muzny D.M."/>
            <person name="Gibbs R."/>
        </authorList>
    </citation>
    <scope>NUCLEOTIDE SEQUENCE</scope>
    <source>
        <strain evidence="15">Brora</strain>
    </source>
</reference>
<keyword evidence="7" id="KW-0804">Transcription</keyword>
<dbReference type="GO" id="GO:0000981">
    <property type="term" value="F:DNA-binding transcription factor activity, RNA polymerase II-specific"/>
    <property type="evidence" value="ECO:0007669"/>
    <property type="project" value="InterPro"/>
</dbReference>
<dbReference type="GO" id="GO:0003677">
    <property type="term" value="F:DNA binding"/>
    <property type="evidence" value="ECO:0007669"/>
    <property type="project" value="UniProtKB-UniRule"/>
</dbReference>
<comment type="similarity">
    <text evidence="2">Belongs to the distal-less homeobox family.</text>
</comment>
<evidence type="ECO:0000256" key="1">
    <source>
        <dbReference type="ARBA" id="ARBA00004123"/>
    </source>
</evidence>
<dbReference type="PANTHER" id="PTHR24333:SF8">
    <property type="entry name" value="HOMEOBOX PROTEIN CEH-62"/>
    <property type="match status" value="1"/>
</dbReference>
<dbReference type="STRING" id="126957.T1IW77"/>
<dbReference type="SMART" id="SM00389">
    <property type="entry name" value="HOX"/>
    <property type="match status" value="1"/>
</dbReference>
<dbReference type="CDD" id="cd00086">
    <property type="entry name" value="homeodomain"/>
    <property type="match status" value="1"/>
</dbReference>
<evidence type="ECO:0000256" key="5">
    <source>
        <dbReference type="ARBA" id="ARBA00023155"/>
    </source>
</evidence>
<proteinExistence type="inferred from homology"/>
<name>T1IW77_STRMM</name>
<evidence type="ECO:0000256" key="7">
    <source>
        <dbReference type="ARBA" id="ARBA00023163"/>
    </source>
</evidence>
<evidence type="ECO:0000256" key="2">
    <source>
        <dbReference type="ARBA" id="ARBA00007916"/>
    </source>
</evidence>
<comment type="subcellular location">
    <subcellularLocation>
        <location evidence="1 10 11">Nucleus</location>
    </subcellularLocation>
</comment>
<dbReference type="FunFam" id="1.10.10.60:FF:000173">
    <property type="entry name" value="brain-specific homeobox protein homolog"/>
    <property type="match status" value="1"/>
</dbReference>
<dbReference type="EnsemblMetazoa" id="SMAR005440-RA">
    <property type="protein sequence ID" value="SMAR005440-PA"/>
    <property type="gene ID" value="SMAR005440"/>
</dbReference>
<feature type="compositionally biased region" description="Basic residues" evidence="12">
    <location>
        <begin position="45"/>
        <end position="56"/>
    </location>
</feature>
<accession>T1IW77</accession>
<dbReference type="InterPro" id="IPR017970">
    <property type="entry name" value="Homeobox_CS"/>
</dbReference>
<dbReference type="Proteomes" id="UP000014500">
    <property type="component" value="Unassembled WGS sequence"/>
</dbReference>
<feature type="region of interest" description="Disordered" evidence="12">
    <location>
        <begin position="35"/>
        <end position="66"/>
    </location>
</feature>
<dbReference type="eggNOG" id="KOG0491">
    <property type="taxonomic scope" value="Eukaryota"/>
</dbReference>
<dbReference type="InterPro" id="IPR020479">
    <property type="entry name" value="HD_metazoa"/>
</dbReference>
<dbReference type="Pfam" id="PF00046">
    <property type="entry name" value="Homeodomain"/>
    <property type="match status" value="1"/>
</dbReference>
<dbReference type="SUPFAM" id="SSF46689">
    <property type="entry name" value="Homeodomain-like"/>
    <property type="match status" value="1"/>
</dbReference>
<feature type="DNA-binding region" description="Homeobox" evidence="10">
    <location>
        <begin position="137"/>
        <end position="196"/>
    </location>
</feature>
<dbReference type="InterPro" id="IPR009057">
    <property type="entry name" value="Homeodomain-like_sf"/>
</dbReference>
<organism evidence="14 15">
    <name type="scientific">Strigamia maritima</name>
    <name type="common">European centipede</name>
    <name type="synonym">Geophilus maritimus</name>
    <dbReference type="NCBI Taxonomy" id="126957"/>
    <lineage>
        <taxon>Eukaryota</taxon>
        <taxon>Metazoa</taxon>
        <taxon>Ecdysozoa</taxon>
        <taxon>Arthropoda</taxon>
        <taxon>Myriapoda</taxon>
        <taxon>Chilopoda</taxon>
        <taxon>Pleurostigmophora</taxon>
        <taxon>Geophilomorpha</taxon>
        <taxon>Linotaeniidae</taxon>
        <taxon>Strigamia</taxon>
    </lineage>
</organism>
<evidence type="ECO:0000256" key="12">
    <source>
        <dbReference type="SAM" id="MobiDB-lite"/>
    </source>
</evidence>
<keyword evidence="4 10" id="KW-0238">DNA-binding</keyword>
<dbReference type="HOGENOM" id="CLU_083725_0_0_1"/>
<evidence type="ECO:0000313" key="14">
    <source>
        <dbReference type="EnsemblMetazoa" id="SMAR005440-PA"/>
    </source>
</evidence>
<keyword evidence="8 10" id="KW-0539">Nucleus</keyword>
<dbReference type="InterPro" id="IPR050848">
    <property type="entry name" value="Homeobox_TF"/>
</dbReference>
<dbReference type="EMBL" id="JH431610">
    <property type="status" value="NOT_ANNOTATED_CDS"/>
    <property type="molecule type" value="Genomic_DNA"/>
</dbReference>
<dbReference type="Gene3D" id="1.10.10.60">
    <property type="entry name" value="Homeodomain-like"/>
    <property type="match status" value="1"/>
</dbReference>
<dbReference type="GO" id="GO:0005634">
    <property type="term" value="C:nucleus"/>
    <property type="evidence" value="ECO:0007669"/>
    <property type="project" value="UniProtKB-SubCell"/>
</dbReference>
<evidence type="ECO:0000256" key="11">
    <source>
        <dbReference type="RuleBase" id="RU000682"/>
    </source>
</evidence>
<protein>
    <recommendedName>
        <fullName evidence="9">Brain-specific homeobox protein homolog</fullName>
    </recommendedName>
</protein>
<reference evidence="14" key="2">
    <citation type="submission" date="2015-02" db="UniProtKB">
        <authorList>
            <consortium name="EnsemblMetazoa"/>
        </authorList>
    </citation>
    <scope>IDENTIFICATION</scope>
</reference>
<dbReference type="OMA" id="NSNQQCT"/>
<evidence type="ECO:0000256" key="3">
    <source>
        <dbReference type="ARBA" id="ARBA00023015"/>
    </source>
</evidence>
<evidence type="ECO:0000256" key="6">
    <source>
        <dbReference type="ARBA" id="ARBA00023159"/>
    </source>
</evidence>
<evidence type="ECO:0000313" key="15">
    <source>
        <dbReference type="Proteomes" id="UP000014500"/>
    </source>
</evidence>
<keyword evidence="15" id="KW-1185">Reference proteome</keyword>
<dbReference type="PANTHER" id="PTHR24333">
    <property type="entry name" value="HOMEO BOX HB9 LIKE A-RELATED"/>
    <property type="match status" value="1"/>
</dbReference>
<dbReference type="InterPro" id="IPR001356">
    <property type="entry name" value="HD"/>
</dbReference>
<evidence type="ECO:0000256" key="9">
    <source>
        <dbReference type="ARBA" id="ARBA00073831"/>
    </source>
</evidence>
<feature type="compositionally biased region" description="Low complexity" evidence="12">
    <location>
        <begin position="57"/>
        <end position="66"/>
    </location>
</feature>